<sequence length="88" mass="10635">QQQHFLDEKPCIQTYIESKGHIYLFLLKFHCELDPIEMVWGWSKHQYCLMSDAKFSTAKVLIPQILDSVEISLIWKFFRKTWCYIDAY</sequence>
<dbReference type="AlphaFoldDB" id="A0A0C9UPB7"/>
<dbReference type="EMBL" id="KN837254">
    <property type="protein sequence ID" value="KIJ30772.1"/>
    <property type="molecule type" value="Genomic_DNA"/>
</dbReference>
<reference evidence="1 2" key="1">
    <citation type="submission" date="2014-06" db="EMBL/GenBank/DDBJ databases">
        <title>Evolutionary Origins and Diversification of the Mycorrhizal Mutualists.</title>
        <authorList>
            <consortium name="DOE Joint Genome Institute"/>
            <consortium name="Mycorrhizal Genomics Consortium"/>
            <person name="Kohler A."/>
            <person name="Kuo A."/>
            <person name="Nagy L.G."/>
            <person name="Floudas D."/>
            <person name="Copeland A."/>
            <person name="Barry K.W."/>
            <person name="Cichocki N."/>
            <person name="Veneault-Fourrey C."/>
            <person name="LaButti K."/>
            <person name="Lindquist E.A."/>
            <person name="Lipzen A."/>
            <person name="Lundell T."/>
            <person name="Morin E."/>
            <person name="Murat C."/>
            <person name="Riley R."/>
            <person name="Ohm R."/>
            <person name="Sun H."/>
            <person name="Tunlid A."/>
            <person name="Henrissat B."/>
            <person name="Grigoriev I.V."/>
            <person name="Hibbett D.S."/>
            <person name="Martin F."/>
        </authorList>
    </citation>
    <scope>NUCLEOTIDE SEQUENCE [LARGE SCALE GENOMIC DNA]</scope>
    <source>
        <strain evidence="1 2">SS14</strain>
    </source>
</reference>
<gene>
    <name evidence="1" type="ORF">M422DRAFT_119720</name>
</gene>
<organism evidence="1 2">
    <name type="scientific">Sphaerobolus stellatus (strain SS14)</name>
    <dbReference type="NCBI Taxonomy" id="990650"/>
    <lineage>
        <taxon>Eukaryota</taxon>
        <taxon>Fungi</taxon>
        <taxon>Dikarya</taxon>
        <taxon>Basidiomycota</taxon>
        <taxon>Agaricomycotina</taxon>
        <taxon>Agaricomycetes</taxon>
        <taxon>Phallomycetidae</taxon>
        <taxon>Geastrales</taxon>
        <taxon>Sphaerobolaceae</taxon>
        <taxon>Sphaerobolus</taxon>
    </lineage>
</organism>
<dbReference type="PANTHER" id="PTHR35871:SF1">
    <property type="entry name" value="CXC1-LIKE CYSTEINE CLUSTER ASSOCIATED WITH KDZ TRANSPOSASES DOMAIN-CONTAINING PROTEIN"/>
    <property type="match status" value="1"/>
</dbReference>
<evidence type="ECO:0000313" key="1">
    <source>
        <dbReference type="EMBL" id="KIJ30772.1"/>
    </source>
</evidence>
<dbReference type="HOGENOM" id="CLU_005726_8_0_1"/>
<dbReference type="PANTHER" id="PTHR35871">
    <property type="entry name" value="EXPRESSED PROTEIN"/>
    <property type="match status" value="1"/>
</dbReference>
<evidence type="ECO:0000313" key="2">
    <source>
        <dbReference type="Proteomes" id="UP000054279"/>
    </source>
</evidence>
<dbReference type="OrthoDB" id="2449121at2759"/>
<accession>A0A0C9UPB7</accession>
<keyword evidence="2" id="KW-1185">Reference proteome</keyword>
<feature type="non-terminal residue" evidence="1">
    <location>
        <position position="1"/>
    </location>
</feature>
<name>A0A0C9UPB7_SPHS4</name>
<dbReference type="Proteomes" id="UP000054279">
    <property type="component" value="Unassembled WGS sequence"/>
</dbReference>
<protein>
    <submittedName>
        <fullName evidence="1">Uncharacterized protein</fullName>
    </submittedName>
</protein>
<feature type="non-terminal residue" evidence="1">
    <location>
        <position position="88"/>
    </location>
</feature>
<proteinExistence type="predicted"/>